<dbReference type="Gene3D" id="3.60.15.10">
    <property type="entry name" value="Ribonuclease Z/Hydroxyacylglutathione hydrolase-like"/>
    <property type="match status" value="1"/>
</dbReference>
<keyword evidence="5" id="KW-0255">Endonuclease</keyword>
<proteinExistence type="inferred from homology"/>
<evidence type="ECO:0000259" key="14">
    <source>
        <dbReference type="SMART" id="SM01027"/>
    </source>
</evidence>
<dbReference type="InterPro" id="IPR009019">
    <property type="entry name" value="KH_sf_prok-type"/>
</dbReference>
<evidence type="ECO:0000313" key="15">
    <source>
        <dbReference type="EMBL" id="KKN24987.1"/>
    </source>
</evidence>
<evidence type="ECO:0000256" key="9">
    <source>
        <dbReference type="ARBA" id="ARBA00022884"/>
    </source>
</evidence>
<dbReference type="PANTHER" id="PTHR11203:SF51">
    <property type="entry name" value="CLEAVAGE AND POLYADENYLATION SPECIFICITY FACTOR"/>
    <property type="match status" value="1"/>
</dbReference>
<dbReference type="InterPro" id="IPR022712">
    <property type="entry name" value="Beta_Casp"/>
</dbReference>
<dbReference type="Pfam" id="PF07650">
    <property type="entry name" value="KH_2"/>
    <property type="match status" value="1"/>
</dbReference>
<evidence type="ECO:0000256" key="4">
    <source>
        <dbReference type="ARBA" id="ARBA00022723"/>
    </source>
</evidence>
<dbReference type="GO" id="GO:0046872">
    <property type="term" value="F:metal ion binding"/>
    <property type="evidence" value="ECO:0007669"/>
    <property type="project" value="UniProtKB-KW"/>
</dbReference>
<feature type="domain" description="Metallo-beta-lactamase" evidence="13">
    <location>
        <begin position="194"/>
        <end position="405"/>
    </location>
</feature>
<evidence type="ECO:0000256" key="5">
    <source>
        <dbReference type="ARBA" id="ARBA00022759"/>
    </source>
</evidence>
<reference evidence="15" key="1">
    <citation type="journal article" date="2015" name="Nature">
        <title>Complex archaea that bridge the gap between prokaryotes and eukaryotes.</title>
        <authorList>
            <person name="Spang A."/>
            <person name="Saw J.H."/>
            <person name="Jorgensen S.L."/>
            <person name="Zaremba-Niedzwiedzka K."/>
            <person name="Martijn J."/>
            <person name="Lind A.E."/>
            <person name="van Eijk R."/>
            <person name="Schleper C."/>
            <person name="Guy L."/>
            <person name="Ettema T.J."/>
        </authorList>
    </citation>
    <scope>NUCLEOTIDE SEQUENCE</scope>
</reference>
<dbReference type="EMBL" id="LAZR01002839">
    <property type="protein sequence ID" value="KKN24987.1"/>
    <property type="molecule type" value="Genomic_DNA"/>
</dbReference>
<keyword evidence="4" id="KW-0479">Metal-binding</keyword>
<dbReference type="GO" id="GO:0003677">
    <property type="term" value="F:DNA binding"/>
    <property type="evidence" value="ECO:0007669"/>
    <property type="project" value="UniProtKB-KW"/>
</dbReference>
<comment type="caution">
    <text evidence="15">The sequence shown here is derived from an EMBL/GenBank/DDBJ whole genome shotgun (WGS) entry which is preliminary data.</text>
</comment>
<feature type="domain" description="Beta-Casp" evidence="14">
    <location>
        <begin position="421"/>
        <end position="545"/>
    </location>
</feature>
<organism evidence="15">
    <name type="scientific">marine sediment metagenome</name>
    <dbReference type="NCBI Taxonomy" id="412755"/>
    <lineage>
        <taxon>unclassified sequences</taxon>
        <taxon>metagenomes</taxon>
        <taxon>ecological metagenomes</taxon>
    </lineage>
</organism>
<evidence type="ECO:0000256" key="10">
    <source>
        <dbReference type="ARBA" id="ARBA00023015"/>
    </source>
</evidence>
<dbReference type="InterPro" id="IPR033769">
    <property type="entry name" value="TffA_KH"/>
</dbReference>
<keyword evidence="6" id="KW-0378">Hydrolase</keyword>
<sequence>MSFESELKRIYDEIVSILPPEIVIQKIEFEGPEIAVYSDSSDVEAIEGSNLLKDLAKTMRKRVVFRWNAEKRKDPVETEAYIRNLINDNAEVTNIEFDHTRGEVIIESGKPGLVIGKKGVNLKEIRINTFWQPRTIRTPPLHSRTIQLIRGMLKKERQTQKDILLRIGKRIHRPAIFKDLNIRMLALGGFREVGRSCILMQTKDSNVLLDCGLNVGNPNDRFPYFYVPEFSVRDLDAVVISHAHLDHCGIVPFLYKYGYRGPVYLTLPTRNLATMLQLDFIQICEKEGSPQPYSKRDVKSSVLHTIPLSWGKVTDIAPDIKLTLHNSGHIIGSSIIHLHFGKGDYNFVYTGDFKYQNTRLLEKATVKFPRVESLLIESTYGGPQDRIPSRQESEKELKQIINSTLKRGGKVLIPVLAVGRAQELLIVLEEYITKGFIDKVPVFIDGLISEATAIHTANPDFLSGDLREKILHQGKNPFLSDFFETVSAQSERIDIIKGGPCIIMATSGMLIGGPSVQYLRGLAEDSRNSLVFVSYQVRGTLGSRIQKGFREFQYVDSKGRTQLVKHNLKVFTLEGFSGHSSRSQISQFLRRIQPRPKLIIVNHGEESKVISMSTMIHKKLRKSTKSPKNLETLLLK</sequence>
<dbReference type="SMART" id="SM01027">
    <property type="entry name" value="Beta-Casp"/>
    <property type="match status" value="1"/>
</dbReference>
<accession>A0A0F9PKG6</accession>
<dbReference type="Gene3D" id="3.40.50.10890">
    <property type="match status" value="1"/>
</dbReference>
<dbReference type="GO" id="GO:0003723">
    <property type="term" value="F:RNA binding"/>
    <property type="evidence" value="ECO:0007669"/>
    <property type="project" value="UniProtKB-KW"/>
</dbReference>
<dbReference type="Pfam" id="PF17214">
    <property type="entry name" value="KH_TffA"/>
    <property type="match status" value="1"/>
</dbReference>
<dbReference type="InterPro" id="IPR015946">
    <property type="entry name" value="KH_dom-like_a/b"/>
</dbReference>
<evidence type="ECO:0000256" key="6">
    <source>
        <dbReference type="ARBA" id="ARBA00022801"/>
    </source>
</evidence>
<evidence type="ECO:0000256" key="8">
    <source>
        <dbReference type="ARBA" id="ARBA00022839"/>
    </source>
</evidence>
<dbReference type="SUPFAM" id="SSF54814">
    <property type="entry name" value="Prokaryotic type KH domain (KH-domain type II)"/>
    <property type="match status" value="1"/>
</dbReference>
<name>A0A0F9PKG6_9ZZZZ</name>
<keyword evidence="8" id="KW-0269">Exonuclease</keyword>
<dbReference type="InterPro" id="IPR050698">
    <property type="entry name" value="MBL"/>
</dbReference>
<dbReference type="CDD" id="cd16295">
    <property type="entry name" value="TTHA0252-CPSF-like_MBL-fold"/>
    <property type="match status" value="1"/>
</dbReference>
<dbReference type="GO" id="GO:0006353">
    <property type="term" value="P:DNA-templated transcription termination"/>
    <property type="evidence" value="ECO:0007669"/>
    <property type="project" value="UniProtKB-KW"/>
</dbReference>
<dbReference type="InterPro" id="IPR001279">
    <property type="entry name" value="Metallo-B-lactamas"/>
</dbReference>
<dbReference type="Pfam" id="PF07521">
    <property type="entry name" value="RMMBL"/>
    <property type="match status" value="1"/>
</dbReference>
<keyword evidence="10" id="KW-0805">Transcription regulation</keyword>
<evidence type="ECO:0000256" key="3">
    <source>
        <dbReference type="ARBA" id="ARBA00022722"/>
    </source>
</evidence>
<evidence type="ECO:0000259" key="13">
    <source>
        <dbReference type="SMART" id="SM00849"/>
    </source>
</evidence>
<dbReference type="Pfam" id="PF16661">
    <property type="entry name" value="Lactamase_B_6"/>
    <property type="match status" value="1"/>
</dbReference>
<keyword evidence="3" id="KW-0540">Nuclease</keyword>
<dbReference type="Gene3D" id="3.30.300.230">
    <property type="match status" value="1"/>
</dbReference>
<dbReference type="SMART" id="SM00849">
    <property type="entry name" value="Lactamase_B"/>
    <property type="match status" value="1"/>
</dbReference>
<evidence type="ECO:0000256" key="11">
    <source>
        <dbReference type="ARBA" id="ARBA00023125"/>
    </source>
</evidence>
<dbReference type="InterPro" id="IPR036866">
    <property type="entry name" value="RibonucZ/Hydroxyglut_hydro"/>
</dbReference>
<dbReference type="SUPFAM" id="SSF56281">
    <property type="entry name" value="Metallo-hydrolase/oxidoreductase"/>
    <property type="match status" value="1"/>
</dbReference>
<keyword evidence="12" id="KW-0804">Transcription</keyword>
<dbReference type="InterPro" id="IPR004044">
    <property type="entry name" value="KH_dom_type_2"/>
</dbReference>
<evidence type="ECO:0000256" key="2">
    <source>
        <dbReference type="ARBA" id="ARBA00022472"/>
    </source>
</evidence>
<evidence type="ECO:0000256" key="1">
    <source>
        <dbReference type="ARBA" id="ARBA00001947"/>
    </source>
</evidence>
<gene>
    <name evidence="15" type="ORF">LCGC14_0889390</name>
</gene>
<dbReference type="GO" id="GO:0004527">
    <property type="term" value="F:exonuclease activity"/>
    <property type="evidence" value="ECO:0007669"/>
    <property type="project" value="UniProtKB-KW"/>
</dbReference>
<dbReference type="InterPro" id="IPR019975">
    <property type="entry name" value="aCPSF1"/>
</dbReference>
<dbReference type="HAMAP" id="MF_00870">
    <property type="entry name" value="FttA"/>
    <property type="match status" value="1"/>
</dbReference>
<keyword evidence="11" id="KW-0238">DNA-binding</keyword>
<dbReference type="PANTHER" id="PTHR11203">
    <property type="entry name" value="CLEAVAGE AND POLYADENYLATION SPECIFICITY FACTOR FAMILY MEMBER"/>
    <property type="match status" value="1"/>
</dbReference>
<evidence type="ECO:0000256" key="12">
    <source>
        <dbReference type="ARBA" id="ARBA00023163"/>
    </source>
</evidence>
<keyword evidence="9" id="KW-0694">RNA-binding</keyword>
<dbReference type="InterPro" id="IPR011108">
    <property type="entry name" value="RMMBL"/>
</dbReference>
<keyword evidence="7" id="KW-0862">Zinc</keyword>
<dbReference type="AlphaFoldDB" id="A0A0F9PKG6"/>
<keyword evidence="2" id="KW-0806">Transcription termination</keyword>
<evidence type="ECO:0000256" key="7">
    <source>
        <dbReference type="ARBA" id="ARBA00022833"/>
    </source>
</evidence>
<comment type="cofactor">
    <cofactor evidence="1">
        <name>Zn(2+)</name>
        <dbReference type="ChEBI" id="CHEBI:29105"/>
    </cofactor>
</comment>
<dbReference type="NCBIfam" id="TIGR03675">
    <property type="entry name" value="arCOG00543"/>
    <property type="match status" value="1"/>
</dbReference>
<dbReference type="GO" id="GO:0004521">
    <property type="term" value="F:RNA endonuclease activity"/>
    <property type="evidence" value="ECO:0007669"/>
    <property type="project" value="TreeGrafter"/>
</dbReference>
<protein>
    <submittedName>
        <fullName evidence="15">Uncharacterized protein</fullName>
    </submittedName>
</protein>
<dbReference type="Pfam" id="PF10996">
    <property type="entry name" value="Beta-Casp"/>
    <property type="match status" value="1"/>
</dbReference>
<dbReference type="Gene3D" id="3.30.300.20">
    <property type="match status" value="1"/>
</dbReference>